<accession>A0AAN6M3F4</accession>
<dbReference type="SUPFAM" id="SSF52499">
    <property type="entry name" value="Isochorismatase-like hydrolases"/>
    <property type="match status" value="1"/>
</dbReference>
<dbReference type="EMBL" id="WVTA01000004">
    <property type="protein sequence ID" value="KAK3213974.1"/>
    <property type="molecule type" value="Genomic_DNA"/>
</dbReference>
<evidence type="ECO:0000256" key="2">
    <source>
        <dbReference type="ARBA" id="ARBA00022801"/>
    </source>
</evidence>
<comment type="caution">
    <text evidence="5">The sequence shown here is derived from an EMBL/GenBank/DDBJ whole genome shotgun (WGS) entry which is preliminary data.</text>
</comment>
<keyword evidence="2" id="KW-0378">Hydrolase</keyword>
<dbReference type="InterPro" id="IPR036380">
    <property type="entry name" value="Isochorismatase-like_sf"/>
</dbReference>
<evidence type="ECO:0000259" key="4">
    <source>
        <dbReference type="Pfam" id="PF00857"/>
    </source>
</evidence>
<name>A0AAN6M3F4_9PLEO</name>
<gene>
    <name evidence="5" type="ORF">GRF29_28g1634866</name>
</gene>
<evidence type="ECO:0000313" key="6">
    <source>
        <dbReference type="Proteomes" id="UP001280581"/>
    </source>
</evidence>
<evidence type="ECO:0000256" key="1">
    <source>
        <dbReference type="ARBA" id="ARBA00006336"/>
    </source>
</evidence>
<protein>
    <recommendedName>
        <fullName evidence="4">Isochorismatase-like domain-containing protein</fullName>
    </recommendedName>
</protein>
<dbReference type="PANTHER" id="PTHR43540:SF9">
    <property type="entry name" value="FAMILY HYDROLASE, PUTATIVE (AFU_ORTHOLOGUE AFUA_2G08700)-RELATED"/>
    <property type="match status" value="1"/>
</dbReference>
<feature type="compositionally biased region" description="Polar residues" evidence="3">
    <location>
        <begin position="37"/>
        <end position="46"/>
    </location>
</feature>
<proteinExistence type="inferred from homology"/>
<feature type="domain" description="Isochorismatase-like" evidence="4">
    <location>
        <begin position="198"/>
        <end position="298"/>
    </location>
</feature>
<keyword evidence="6" id="KW-1185">Reference proteome</keyword>
<organism evidence="5 6">
    <name type="scientific">Pseudopithomyces chartarum</name>
    <dbReference type="NCBI Taxonomy" id="1892770"/>
    <lineage>
        <taxon>Eukaryota</taxon>
        <taxon>Fungi</taxon>
        <taxon>Dikarya</taxon>
        <taxon>Ascomycota</taxon>
        <taxon>Pezizomycotina</taxon>
        <taxon>Dothideomycetes</taxon>
        <taxon>Pleosporomycetidae</taxon>
        <taxon>Pleosporales</taxon>
        <taxon>Massarineae</taxon>
        <taxon>Didymosphaeriaceae</taxon>
        <taxon>Pseudopithomyces</taxon>
    </lineage>
</organism>
<dbReference type="Proteomes" id="UP001280581">
    <property type="component" value="Unassembled WGS sequence"/>
</dbReference>
<dbReference type="PANTHER" id="PTHR43540">
    <property type="entry name" value="PEROXYUREIDOACRYLATE/UREIDOACRYLATE AMIDOHYDROLASE-RELATED"/>
    <property type="match status" value="1"/>
</dbReference>
<dbReference type="AlphaFoldDB" id="A0AAN6M3F4"/>
<feature type="region of interest" description="Disordered" evidence="3">
    <location>
        <begin position="27"/>
        <end position="46"/>
    </location>
</feature>
<comment type="similarity">
    <text evidence="1">Belongs to the isochorismatase family.</text>
</comment>
<dbReference type="Gene3D" id="3.40.50.850">
    <property type="entry name" value="Isochorismatase-like"/>
    <property type="match status" value="1"/>
</dbReference>
<dbReference type="CDD" id="cd00431">
    <property type="entry name" value="cysteine_hydrolases"/>
    <property type="match status" value="1"/>
</dbReference>
<dbReference type="GO" id="GO:0016787">
    <property type="term" value="F:hydrolase activity"/>
    <property type="evidence" value="ECO:0007669"/>
    <property type="project" value="UniProtKB-KW"/>
</dbReference>
<reference evidence="5 6" key="1">
    <citation type="submission" date="2021-02" db="EMBL/GenBank/DDBJ databases">
        <title>Genome assembly of Pseudopithomyces chartarum.</title>
        <authorList>
            <person name="Jauregui R."/>
            <person name="Singh J."/>
            <person name="Voisey C."/>
        </authorList>
    </citation>
    <scope>NUCLEOTIDE SEQUENCE [LARGE SCALE GENOMIC DNA]</scope>
    <source>
        <strain evidence="5 6">AGR01</strain>
    </source>
</reference>
<evidence type="ECO:0000256" key="3">
    <source>
        <dbReference type="SAM" id="MobiDB-lite"/>
    </source>
</evidence>
<dbReference type="Pfam" id="PF00857">
    <property type="entry name" value="Isochorismatase"/>
    <property type="match status" value="1"/>
</dbReference>
<dbReference type="InterPro" id="IPR000868">
    <property type="entry name" value="Isochorismatase-like_dom"/>
</dbReference>
<sequence length="323" mass="35351">MTSTSQPSPPARKSLIGQPPNFWLHHSTDGFDLTHPDSPTTPITSPKATIQTTTVPITISPSKSALVIIDMQNFFLSEALGRPRGAGHTACSNLISHAIPAARKAGMRLVWLNWGLTEEDLKTMPPGVTRCFGFYSIPHDRDFGEEVNIAAPGADTVGMDRFGEKRKKIGKEAMYHGLGAEIRSIELEDGEVLDVGRLLVRDSWNADIYPPLKEVYDPSVDVIIPKNRMSGLWGSDTPFQKYLEENGLRTLFFAGVNTDQCVGGTMTDAFSNGYDCILLSDGCGTTSPEAAQKAWEYNAERSYGFCTTCKLVAEGVEKMQDPQ</sequence>
<dbReference type="InterPro" id="IPR050272">
    <property type="entry name" value="Isochorismatase-like_hydrls"/>
</dbReference>
<evidence type="ECO:0000313" key="5">
    <source>
        <dbReference type="EMBL" id="KAK3213974.1"/>
    </source>
</evidence>